<keyword evidence="1" id="KW-1133">Transmembrane helix</keyword>
<dbReference type="EMBL" id="JPQZ01000241">
    <property type="protein sequence ID" value="KKO73769.1"/>
    <property type="molecule type" value="Genomic_DNA"/>
</dbReference>
<organism evidence="2 3">
    <name type="scientific">Vairimorpha ceranae</name>
    <dbReference type="NCBI Taxonomy" id="40302"/>
    <lineage>
        <taxon>Eukaryota</taxon>
        <taxon>Fungi</taxon>
        <taxon>Fungi incertae sedis</taxon>
        <taxon>Microsporidia</taxon>
        <taxon>Nosematidae</taxon>
        <taxon>Vairimorpha</taxon>
    </lineage>
</organism>
<keyword evidence="1" id="KW-0472">Membrane</keyword>
<gene>
    <name evidence="2" type="ORF">AAJ76_2410001652</name>
</gene>
<feature type="transmembrane region" description="Helical" evidence="1">
    <location>
        <begin position="39"/>
        <end position="60"/>
    </location>
</feature>
<dbReference type="VEuPathDB" id="MicrosporidiaDB:AAJ76_2410001652"/>
<keyword evidence="1" id="KW-0812">Transmembrane</keyword>
<proteinExistence type="predicted"/>
<dbReference type="RefSeq" id="XP_024329511.1">
    <property type="nucleotide sequence ID" value="XM_024474772.1"/>
</dbReference>
<keyword evidence="3" id="KW-1185">Reference proteome</keyword>
<comment type="caution">
    <text evidence="2">The sequence shown here is derived from an EMBL/GenBank/DDBJ whole genome shotgun (WGS) entry which is preliminary data.</text>
</comment>
<accession>A0A0F9Z776</accession>
<name>A0A0F9Z776_9MICR</name>
<evidence type="ECO:0000313" key="3">
    <source>
        <dbReference type="Proteomes" id="UP000034350"/>
    </source>
</evidence>
<reference evidence="2 3" key="1">
    <citation type="journal article" date="2015" name="Environ. Microbiol.">
        <title>Genome analyses suggest the presence of polyploidy and recent human-driven expansions in eight global populations of the honeybee pathogen Nosema ceranae.</title>
        <authorList>
            <person name="Pelin A."/>
            <person name="Selman M."/>
            <person name="Aris-Brosou S."/>
            <person name="Farinelli L."/>
            <person name="Corradi N."/>
        </authorList>
    </citation>
    <scope>NUCLEOTIDE SEQUENCE [LARGE SCALE GENOMIC DNA]</scope>
    <source>
        <strain evidence="2 3">PA08 1199</strain>
    </source>
</reference>
<dbReference type="AlphaFoldDB" id="A0A0F9Z776"/>
<sequence>MSRIFYYFKNKLFKIFYYFDPMQEFKEANKSVIDNINRYIAFLTLLFPNSVVISISSFSVKFSFCT</sequence>
<protein>
    <submittedName>
        <fullName evidence="2">Uncharacterized protein</fullName>
    </submittedName>
</protein>
<dbReference type="GeneID" id="36319700"/>
<dbReference type="Proteomes" id="UP000034350">
    <property type="component" value="Unassembled WGS sequence"/>
</dbReference>
<evidence type="ECO:0000256" key="1">
    <source>
        <dbReference type="SAM" id="Phobius"/>
    </source>
</evidence>
<evidence type="ECO:0000313" key="2">
    <source>
        <dbReference type="EMBL" id="KKO73769.1"/>
    </source>
</evidence>